<evidence type="ECO:0000256" key="1">
    <source>
        <dbReference type="ARBA" id="ARBA00001917"/>
    </source>
</evidence>
<comment type="caution">
    <text evidence="7">The sequence shown here is derived from an EMBL/GenBank/DDBJ whole genome shotgun (WGS) entry which is preliminary data.</text>
</comment>
<dbReference type="SUPFAM" id="SSF51395">
    <property type="entry name" value="FMN-linked oxidoreductases"/>
    <property type="match status" value="1"/>
</dbReference>
<dbReference type="InterPro" id="IPR044152">
    <property type="entry name" value="YqjM-like"/>
</dbReference>
<evidence type="ECO:0000256" key="2">
    <source>
        <dbReference type="ARBA" id="ARBA00022630"/>
    </source>
</evidence>
<gene>
    <name evidence="7" type="ORF">P691DRAFT_727456</name>
</gene>
<feature type="domain" description="NADH:flavin oxidoreductase/NADH oxidase N-terminal" evidence="6">
    <location>
        <begin position="37"/>
        <end position="392"/>
    </location>
</feature>
<keyword evidence="4" id="KW-0521">NADP</keyword>
<dbReference type="Pfam" id="PF00724">
    <property type="entry name" value="Oxidored_FMN"/>
    <property type="match status" value="1"/>
</dbReference>
<evidence type="ECO:0000259" key="6">
    <source>
        <dbReference type="Pfam" id="PF00724"/>
    </source>
</evidence>
<evidence type="ECO:0000313" key="8">
    <source>
        <dbReference type="Proteomes" id="UP000807342"/>
    </source>
</evidence>
<dbReference type="GO" id="GO:0050661">
    <property type="term" value="F:NADP binding"/>
    <property type="evidence" value="ECO:0007669"/>
    <property type="project" value="InterPro"/>
</dbReference>
<keyword evidence="8" id="KW-1185">Reference proteome</keyword>
<name>A0A9P6C2L0_9AGAR</name>
<organism evidence="7 8">
    <name type="scientific">Macrolepiota fuliginosa MF-IS2</name>
    <dbReference type="NCBI Taxonomy" id="1400762"/>
    <lineage>
        <taxon>Eukaryota</taxon>
        <taxon>Fungi</taxon>
        <taxon>Dikarya</taxon>
        <taxon>Basidiomycota</taxon>
        <taxon>Agaricomycotina</taxon>
        <taxon>Agaricomycetes</taxon>
        <taxon>Agaricomycetidae</taxon>
        <taxon>Agaricales</taxon>
        <taxon>Agaricineae</taxon>
        <taxon>Agaricaceae</taxon>
        <taxon>Macrolepiota</taxon>
    </lineage>
</organism>
<dbReference type="GO" id="GO:0010181">
    <property type="term" value="F:FMN binding"/>
    <property type="evidence" value="ECO:0007669"/>
    <property type="project" value="InterPro"/>
</dbReference>
<dbReference type="AlphaFoldDB" id="A0A9P6C2L0"/>
<comment type="cofactor">
    <cofactor evidence="1">
        <name>FMN</name>
        <dbReference type="ChEBI" id="CHEBI:58210"/>
    </cofactor>
</comment>
<keyword evidence="5" id="KW-0560">Oxidoreductase</keyword>
<dbReference type="Proteomes" id="UP000807342">
    <property type="component" value="Unassembled WGS sequence"/>
</dbReference>
<dbReference type="Gene3D" id="3.20.20.70">
    <property type="entry name" value="Aldolase class I"/>
    <property type="match status" value="1"/>
</dbReference>
<evidence type="ECO:0000256" key="5">
    <source>
        <dbReference type="ARBA" id="ARBA00023002"/>
    </source>
</evidence>
<reference evidence="7" key="1">
    <citation type="submission" date="2020-11" db="EMBL/GenBank/DDBJ databases">
        <authorList>
            <consortium name="DOE Joint Genome Institute"/>
            <person name="Ahrendt S."/>
            <person name="Riley R."/>
            <person name="Andreopoulos W."/>
            <person name="Labutti K."/>
            <person name="Pangilinan J."/>
            <person name="Ruiz-Duenas F.J."/>
            <person name="Barrasa J.M."/>
            <person name="Sanchez-Garcia M."/>
            <person name="Camarero S."/>
            <person name="Miyauchi S."/>
            <person name="Serrano A."/>
            <person name="Linde D."/>
            <person name="Babiker R."/>
            <person name="Drula E."/>
            <person name="Ayuso-Fernandez I."/>
            <person name="Pacheco R."/>
            <person name="Padilla G."/>
            <person name="Ferreira P."/>
            <person name="Barriuso J."/>
            <person name="Kellner H."/>
            <person name="Castanera R."/>
            <person name="Alfaro M."/>
            <person name="Ramirez L."/>
            <person name="Pisabarro A.G."/>
            <person name="Kuo A."/>
            <person name="Tritt A."/>
            <person name="Lipzen A."/>
            <person name="He G."/>
            <person name="Yan M."/>
            <person name="Ng V."/>
            <person name="Cullen D."/>
            <person name="Martin F."/>
            <person name="Rosso M.-N."/>
            <person name="Henrissat B."/>
            <person name="Hibbett D."/>
            <person name="Martinez A.T."/>
            <person name="Grigoriev I.V."/>
        </authorList>
    </citation>
    <scope>NUCLEOTIDE SEQUENCE</scope>
    <source>
        <strain evidence="7">MF-IS2</strain>
    </source>
</reference>
<sequence length="419" mass="46316">MSSPAVNKAVPDAREYYPLNEPAIGVPRTSNAQTPLLFEPLTLREVTFKNRIWVAAMCQYSSDDGHATDWHLVHLGALATRGTGAITMEATAVVPEGRITPEDAGLWKDSQIEPLRRVVSFAHAHDTKIGVQLSHAGRKSSTHAPWVQRKLGKGAPYVAGKEENGWPDEVFAPSDVSFQKGRYPDPQEMSEAYINQIIDAFLESARRADEAGFDFIELHAAHGYLLHEFLSPLSNVRGDKWGGQSLENRLRLTLLIAEKLRAAWPSHKPLFVRISATDWAEGPERDENGKWLQWGIEQSTILSEKLGNLGVDFINCSTGGNWVAQKIPVFPGYQVSFASDIKKALPNVLVGAVGIINEPEQAESYLQEGKADVILMAREFLRNPSWPLYAAQRLGVTLKPANQFEWAWPAPAPASKILA</sequence>
<dbReference type="PANTHER" id="PTHR43303">
    <property type="entry name" value="NADPH DEHYDROGENASE C23G7.10C-RELATED"/>
    <property type="match status" value="1"/>
</dbReference>
<keyword evidence="3" id="KW-0288">FMN</keyword>
<accession>A0A9P6C2L0</accession>
<dbReference type="InterPro" id="IPR013785">
    <property type="entry name" value="Aldolase_TIM"/>
</dbReference>
<dbReference type="PANTHER" id="PTHR43303:SF4">
    <property type="entry name" value="NADPH DEHYDROGENASE C23G7.10C-RELATED"/>
    <property type="match status" value="1"/>
</dbReference>
<dbReference type="GO" id="GO:0003959">
    <property type="term" value="F:NADPH dehydrogenase activity"/>
    <property type="evidence" value="ECO:0007669"/>
    <property type="project" value="InterPro"/>
</dbReference>
<evidence type="ECO:0000313" key="7">
    <source>
        <dbReference type="EMBL" id="KAF9449706.1"/>
    </source>
</evidence>
<evidence type="ECO:0000256" key="3">
    <source>
        <dbReference type="ARBA" id="ARBA00022643"/>
    </source>
</evidence>
<protein>
    <submittedName>
        <fullName evidence="7">NADH:flavin oxidoreductase/NADH oxidase</fullName>
    </submittedName>
</protein>
<proteinExistence type="predicted"/>
<dbReference type="EMBL" id="MU151122">
    <property type="protein sequence ID" value="KAF9449706.1"/>
    <property type="molecule type" value="Genomic_DNA"/>
</dbReference>
<dbReference type="CDD" id="cd02932">
    <property type="entry name" value="OYE_YqiM_FMN"/>
    <property type="match status" value="1"/>
</dbReference>
<dbReference type="InterPro" id="IPR001155">
    <property type="entry name" value="OxRdtase_FMN_N"/>
</dbReference>
<evidence type="ECO:0000256" key="4">
    <source>
        <dbReference type="ARBA" id="ARBA00022857"/>
    </source>
</evidence>
<keyword evidence="2" id="KW-0285">Flavoprotein</keyword>
<dbReference type="OrthoDB" id="72788at2759"/>